<keyword evidence="2" id="KW-1185">Reference proteome</keyword>
<evidence type="ECO:0000313" key="1">
    <source>
        <dbReference type="EMBL" id="MBB4958957.1"/>
    </source>
</evidence>
<dbReference type="AlphaFoldDB" id="A0A7W7SQ74"/>
<name>A0A7W7SQ74_9ACTN</name>
<dbReference type="EMBL" id="JACHJW010000001">
    <property type="protein sequence ID" value="MBB4958957.1"/>
    <property type="molecule type" value="Genomic_DNA"/>
</dbReference>
<sequence>MYELQFVDTITADPVVRLDLARPPWRLRDGTSFGLPELRRSAVSTLLVDGERYPAAAYGNRTLHVVLQVAGTDDEVAAELQRLHRELDRPTGLLRYRPGTSEPVFFRTFRSGPGSVVWNPFTKEVAASIPADPFAYGLRVDLPVWSAVADPATGMYLDVADVQGDVETPLFLRVDNGVIDTGRRMSAIGVRRWGDPAAVPYVLQAESMSPSASTTVQPNDPAMSGAGSNYQRCTFGISGMTTRLSATHPATPSPEVRGTYRVWCRARKTVAADTIQMRLTVSLDGATVTGDTVTLPTGIVPRWVDLGLVQYPMGPDPATDGYSGTPLAVRGQTLLLEAARLLGTGNLDIDALAFVPADDRLCLIKWSAFSGPIHFVVDSAADRVYGVGASGEVRASELVEVAGGYPMVSPGVTNRLHWIWDVGSTSAPGAGLTISVDVNPYYWPRYLYVRPVAS</sequence>
<gene>
    <name evidence="1" type="ORF">FHR38_002690</name>
</gene>
<reference evidence="1 2" key="1">
    <citation type="submission" date="2020-08" db="EMBL/GenBank/DDBJ databases">
        <title>Sequencing the genomes of 1000 actinobacteria strains.</title>
        <authorList>
            <person name="Klenk H.-P."/>
        </authorList>
    </citation>
    <scope>NUCLEOTIDE SEQUENCE [LARGE SCALE GENOMIC DNA]</scope>
    <source>
        <strain evidence="1 2">DSM 45886</strain>
    </source>
</reference>
<organism evidence="1 2">
    <name type="scientific">Micromonospora polyrhachis</name>
    <dbReference type="NCBI Taxonomy" id="1282883"/>
    <lineage>
        <taxon>Bacteria</taxon>
        <taxon>Bacillati</taxon>
        <taxon>Actinomycetota</taxon>
        <taxon>Actinomycetes</taxon>
        <taxon>Micromonosporales</taxon>
        <taxon>Micromonosporaceae</taxon>
        <taxon>Micromonospora</taxon>
    </lineage>
</organism>
<comment type="caution">
    <text evidence="1">The sequence shown here is derived from an EMBL/GenBank/DDBJ whole genome shotgun (WGS) entry which is preliminary data.</text>
</comment>
<accession>A0A7W7SQ74</accession>
<protein>
    <submittedName>
        <fullName evidence="1">Uncharacterized protein</fullName>
    </submittedName>
</protein>
<dbReference type="Proteomes" id="UP000578819">
    <property type="component" value="Unassembled WGS sequence"/>
</dbReference>
<dbReference type="RefSeq" id="WP_184534969.1">
    <property type="nucleotide sequence ID" value="NZ_JACHJW010000001.1"/>
</dbReference>
<evidence type="ECO:0000313" key="2">
    <source>
        <dbReference type="Proteomes" id="UP000578819"/>
    </source>
</evidence>
<proteinExistence type="predicted"/>